<proteinExistence type="predicted"/>
<dbReference type="AlphaFoldDB" id="A0AAW1VPM5"/>
<keyword evidence="3" id="KW-1185">Reference proteome</keyword>
<dbReference type="PANTHER" id="PTHR46381">
    <property type="entry name" value="MKPA PROTEIN"/>
    <property type="match status" value="1"/>
</dbReference>
<reference evidence="2 3" key="1">
    <citation type="journal article" date="2023" name="G3 (Bethesda)">
        <title>A chromosome-length genome assembly and annotation of blackberry (Rubus argutus, cv. 'Hillquist').</title>
        <authorList>
            <person name="Bruna T."/>
            <person name="Aryal R."/>
            <person name="Dudchenko O."/>
            <person name="Sargent D.J."/>
            <person name="Mead D."/>
            <person name="Buti M."/>
            <person name="Cavallini A."/>
            <person name="Hytonen T."/>
            <person name="Andres J."/>
            <person name="Pham M."/>
            <person name="Weisz D."/>
            <person name="Mascagni F."/>
            <person name="Usai G."/>
            <person name="Natali L."/>
            <person name="Bassil N."/>
            <person name="Fernandez G.E."/>
            <person name="Lomsadze A."/>
            <person name="Armour M."/>
            <person name="Olukolu B."/>
            <person name="Poorten T."/>
            <person name="Britton C."/>
            <person name="Davik J."/>
            <person name="Ashrafi H."/>
            <person name="Aiden E.L."/>
            <person name="Borodovsky M."/>
            <person name="Worthington M."/>
        </authorList>
    </citation>
    <scope>NUCLEOTIDE SEQUENCE [LARGE SCALE GENOMIC DNA]</scope>
    <source>
        <strain evidence="2">PI 553951</strain>
    </source>
</reference>
<feature type="compositionally biased region" description="Polar residues" evidence="1">
    <location>
        <begin position="11"/>
        <end position="29"/>
    </location>
</feature>
<accession>A0AAW1VPM5</accession>
<evidence type="ECO:0000256" key="1">
    <source>
        <dbReference type="SAM" id="MobiDB-lite"/>
    </source>
</evidence>
<comment type="caution">
    <text evidence="2">The sequence shown here is derived from an EMBL/GenBank/DDBJ whole genome shotgun (WGS) entry which is preliminary data.</text>
</comment>
<name>A0AAW1VPM5_RUBAR</name>
<dbReference type="InterPro" id="IPR029021">
    <property type="entry name" value="Prot-tyrosine_phosphatase-like"/>
</dbReference>
<feature type="compositionally biased region" description="Basic and acidic residues" evidence="1">
    <location>
        <begin position="62"/>
        <end position="71"/>
    </location>
</feature>
<gene>
    <name evidence="2" type="ORF">M0R45_000870</name>
</gene>
<dbReference type="EMBL" id="JBEDUW010000205">
    <property type="protein sequence ID" value="KAK9903899.1"/>
    <property type="molecule type" value="Genomic_DNA"/>
</dbReference>
<dbReference type="Gene3D" id="3.90.190.10">
    <property type="entry name" value="Protein tyrosine phosphatase superfamily"/>
    <property type="match status" value="1"/>
</dbReference>
<evidence type="ECO:0000313" key="3">
    <source>
        <dbReference type="Proteomes" id="UP001457282"/>
    </source>
</evidence>
<sequence>MLGEEEKSRLAGNNTRKTTYMRSMSWSDRSPSKPNPYPKPQLNSKARSCLPPLQPLSIAKSNVKEWPKAGSDDLGVWPQPQTPRGSVKPFPNSNSNPEQPGREFEFKKDKLAFFDKECSRIADHIYLGSDAVAKNREVLRHNGITHVLNCVGFVSPEYFKNDLVYKTLWLKDSPSEDITKHSV</sequence>
<dbReference type="Proteomes" id="UP001457282">
    <property type="component" value="Unassembled WGS sequence"/>
</dbReference>
<dbReference type="CDD" id="cd14498">
    <property type="entry name" value="DSP"/>
    <property type="match status" value="1"/>
</dbReference>
<dbReference type="PANTHER" id="PTHR46381:SF2">
    <property type="entry name" value="MAP KINASE PHOSPHATASE"/>
    <property type="match status" value="1"/>
</dbReference>
<organism evidence="2 3">
    <name type="scientific">Rubus argutus</name>
    <name type="common">Southern blackberry</name>
    <dbReference type="NCBI Taxonomy" id="59490"/>
    <lineage>
        <taxon>Eukaryota</taxon>
        <taxon>Viridiplantae</taxon>
        <taxon>Streptophyta</taxon>
        <taxon>Embryophyta</taxon>
        <taxon>Tracheophyta</taxon>
        <taxon>Spermatophyta</taxon>
        <taxon>Magnoliopsida</taxon>
        <taxon>eudicotyledons</taxon>
        <taxon>Gunneridae</taxon>
        <taxon>Pentapetalae</taxon>
        <taxon>rosids</taxon>
        <taxon>fabids</taxon>
        <taxon>Rosales</taxon>
        <taxon>Rosaceae</taxon>
        <taxon>Rosoideae</taxon>
        <taxon>Rosoideae incertae sedis</taxon>
        <taxon>Rubus</taxon>
    </lineage>
</organism>
<feature type="region of interest" description="Disordered" evidence="1">
    <location>
        <begin position="1"/>
        <end position="102"/>
    </location>
</feature>
<evidence type="ECO:0000313" key="2">
    <source>
        <dbReference type="EMBL" id="KAK9903899.1"/>
    </source>
</evidence>
<dbReference type="SUPFAM" id="SSF52799">
    <property type="entry name" value="(Phosphotyrosine protein) phosphatases II"/>
    <property type="match status" value="1"/>
</dbReference>
<protein>
    <submittedName>
        <fullName evidence="2">Uncharacterized protein</fullName>
    </submittedName>
</protein>